<organism evidence="12 13">
    <name type="scientific">Candidula unifasciata</name>
    <dbReference type="NCBI Taxonomy" id="100452"/>
    <lineage>
        <taxon>Eukaryota</taxon>
        <taxon>Metazoa</taxon>
        <taxon>Spiralia</taxon>
        <taxon>Lophotrochozoa</taxon>
        <taxon>Mollusca</taxon>
        <taxon>Gastropoda</taxon>
        <taxon>Heterobranchia</taxon>
        <taxon>Euthyneura</taxon>
        <taxon>Panpulmonata</taxon>
        <taxon>Eupulmonata</taxon>
        <taxon>Stylommatophora</taxon>
        <taxon>Helicina</taxon>
        <taxon>Helicoidea</taxon>
        <taxon>Geomitridae</taxon>
        <taxon>Candidula</taxon>
    </lineage>
</organism>
<dbReference type="FunFam" id="2.60.40.1390:FF:000004">
    <property type="entry name" value="Myelin regulatory factor"/>
    <property type="match status" value="1"/>
</dbReference>
<dbReference type="PROSITE" id="PS51517">
    <property type="entry name" value="NDT80"/>
    <property type="match status" value="1"/>
</dbReference>
<dbReference type="EMBL" id="CAJHNH020000158">
    <property type="protein sequence ID" value="CAG5115727.1"/>
    <property type="molecule type" value="Genomic_DNA"/>
</dbReference>
<evidence type="ECO:0000256" key="3">
    <source>
        <dbReference type="ARBA" id="ARBA00022989"/>
    </source>
</evidence>
<dbReference type="Gene3D" id="2.60.40.1390">
    <property type="entry name" value="NDT80 DNA-binding domain"/>
    <property type="match status" value="1"/>
</dbReference>
<dbReference type="GO" id="GO:0005634">
    <property type="term" value="C:nucleus"/>
    <property type="evidence" value="ECO:0007669"/>
    <property type="project" value="TreeGrafter"/>
</dbReference>
<keyword evidence="4 6" id="KW-0238">DNA-binding</keyword>
<dbReference type="PANTHER" id="PTHR13029:SF18">
    <property type="entry name" value="MYELIN REGULATORY FACTOR HOMOLOG 1"/>
    <property type="match status" value="1"/>
</dbReference>
<dbReference type="GO" id="GO:0016540">
    <property type="term" value="P:protein autoprocessing"/>
    <property type="evidence" value="ECO:0007669"/>
    <property type="project" value="InterPro"/>
</dbReference>
<evidence type="ECO:0000313" key="12">
    <source>
        <dbReference type="EMBL" id="CAG5115727.1"/>
    </source>
</evidence>
<evidence type="ECO:0000256" key="1">
    <source>
        <dbReference type="ARBA" id="ARBA00004167"/>
    </source>
</evidence>
<dbReference type="InterPro" id="IPR024061">
    <property type="entry name" value="NDT80_DNA-bd_dom"/>
</dbReference>
<reference evidence="12" key="1">
    <citation type="submission" date="2021-04" db="EMBL/GenBank/DDBJ databases">
        <authorList>
            <consortium name="Molecular Ecology Group"/>
        </authorList>
    </citation>
    <scope>NUCLEOTIDE SEQUENCE</scope>
</reference>
<evidence type="ECO:0000256" key="9">
    <source>
        <dbReference type="SAM" id="Phobius"/>
    </source>
</evidence>
<dbReference type="InterPro" id="IPR037141">
    <property type="entry name" value="NDT80_DNA-bd_dom_sf"/>
</dbReference>
<feature type="coiled-coil region" evidence="7">
    <location>
        <begin position="478"/>
        <end position="505"/>
    </location>
</feature>
<proteinExistence type="predicted"/>
<feature type="non-terminal residue" evidence="12">
    <location>
        <position position="704"/>
    </location>
</feature>
<dbReference type="CDD" id="cd10144">
    <property type="entry name" value="Peptidase_S74_CIMCD"/>
    <property type="match status" value="1"/>
</dbReference>
<dbReference type="OrthoDB" id="27041at2759"/>
<dbReference type="InterPro" id="IPR030392">
    <property type="entry name" value="S74_ICA"/>
</dbReference>
<protein>
    <recommendedName>
        <fullName evidence="14">Myelin regulatory factor</fullName>
    </recommendedName>
</protein>
<evidence type="ECO:0000256" key="8">
    <source>
        <dbReference type="SAM" id="MobiDB-lite"/>
    </source>
</evidence>
<dbReference type="PROSITE" id="PS51688">
    <property type="entry name" value="ICA"/>
    <property type="match status" value="1"/>
</dbReference>
<sequence length="704" mass="78606">MVVSFTHSVHIVSLTLFCVPQYNPFRRIWDHAMGLINLQAQGWEFKQKREGGIWFHLCKEHRSWGSNLLTNIASQASKKMKYSESPTETLNSSMMHGMNGVLSIKQEPPGAQFTRYIGECSVGDDDLSTYDLDSNGGFIDSTCQVIKWLPFSQSQWVVLADGDLKDLPTPHYRVDADKGFNFSVPDEAFVCQKKNHFQVTVHMRLHGNAKYIRTTEGVKKMENYYLHFYGIKMESQNQHIKIEQSQSDRSKKSFHPVKVDLPADQETKVTVGRLHFSETTSNNMRKKGKPNPDQRYFLLVVSLHAHCGDKDYMLVGSVSDRIIVRASNPGQFDSDVDVMWQKGQTQESVYHMGKVGINTDHPEESLTVIGNMRLTGHLTQPSDMRAKESIQEIDPKDQLENVSKLRIYKYKYREEYAVHAGISPDNREDTGVLAQEILDVLPDAVQVTGDVVLSSGETIENFLVVNKDRIFMENVGAVKELCKLTDNLEVRIDQLEKMNKKLGKLKRFDSLKSTSSTFSAKSISTVSGSTFGGSQHNSTSRCSSHVKSLKGSRSTLGSFVIWPFKNKCTSWIRYLIIGLIVLMLLCLAALACLYILEVQKPDSENPVVSAVETAPPSVSNEESAPTVSTRARPTETVTLSSSTAVGVTRPSTAVTTNTATTSVLSPDQPSYPPVVPPYPPCTEGYCEKLCCPPPHEDGTNEDSH</sequence>
<evidence type="ECO:0000256" key="6">
    <source>
        <dbReference type="PROSITE-ProRule" id="PRU00850"/>
    </source>
</evidence>
<dbReference type="GO" id="GO:0005789">
    <property type="term" value="C:endoplasmic reticulum membrane"/>
    <property type="evidence" value="ECO:0007669"/>
    <property type="project" value="TreeGrafter"/>
</dbReference>
<feature type="compositionally biased region" description="Polar residues" evidence="8">
    <location>
        <begin position="616"/>
        <end position="634"/>
    </location>
</feature>
<dbReference type="InterPro" id="IPR026932">
    <property type="entry name" value="MYRF_ICA"/>
</dbReference>
<dbReference type="PANTHER" id="PTHR13029">
    <property type="match status" value="1"/>
</dbReference>
<dbReference type="Proteomes" id="UP000678393">
    <property type="component" value="Unassembled WGS sequence"/>
</dbReference>
<feature type="region of interest" description="Disordered" evidence="8">
    <location>
        <begin position="611"/>
        <end position="634"/>
    </location>
</feature>
<evidence type="ECO:0000313" key="13">
    <source>
        <dbReference type="Proteomes" id="UP000678393"/>
    </source>
</evidence>
<name>A0A8S3YF30_9EUPU</name>
<keyword evidence="5 9" id="KW-0472">Membrane</keyword>
<feature type="domain" description="NDT80" evidence="10">
    <location>
        <begin position="74"/>
        <end position="336"/>
    </location>
</feature>
<comment type="caution">
    <text evidence="12">The sequence shown here is derived from an EMBL/GenBank/DDBJ whole genome shotgun (WGS) entry which is preliminary data.</text>
</comment>
<evidence type="ECO:0000259" key="10">
    <source>
        <dbReference type="PROSITE" id="PS51517"/>
    </source>
</evidence>
<dbReference type="Pfam" id="PF13884">
    <property type="entry name" value="Peptidase_S74"/>
    <property type="match status" value="1"/>
</dbReference>
<evidence type="ECO:0008006" key="14">
    <source>
        <dbReference type="Google" id="ProtNLM"/>
    </source>
</evidence>
<evidence type="ECO:0000259" key="11">
    <source>
        <dbReference type="PROSITE" id="PS51688"/>
    </source>
</evidence>
<dbReference type="Pfam" id="PF05224">
    <property type="entry name" value="NDT80_PhoG"/>
    <property type="match status" value="1"/>
</dbReference>
<evidence type="ECO:0000256" key="2">
    <source>
        <dbReference type="ARBA" id="ARBA00022692"/>
    </source>
</evidence>
<evidence type="ECO:0000256" key="4">
    <source>
        <dbReference type="ARBA" id="ARBA00023125"/>
    </source>
</evidence>
<dbReference type="InterPro" id="IPR051577">
    <property type="entry name" value="MRF-like"/>
</dbReference>
<dbReference type="GO" id="GO:0043565">
    <property type="term" value="F:sequence-specific DNA binding"/>
    <property type="evidence" value="ECO:0007669"/>
    <property type="project" value="TreeGrafter"/>
</dbReference>
<comment type="subcellular location">
    <subcellularLocation>
        <location evidence="1">Membrane</location>
        <topology evidence="1">Single-pass membrane protein</topology>
    </subcellularLocation>
</comment>
<dbReference type="GO" id="GO:0003700">
    <property type="term" value="F:DNA-binding transcription factor activity"/>
    <property type="evidence" value="ECO:0007669"/>
    <property type="project" value="UniProtKB-UniRule"/>
</dbReference>
<feature type="domain" description="Peptidase S74" evidence="11">
    <location>
        <begin position="382"/>
        <end position="492"/>
    </location>
</feature>
<keyword evidence="7" id="KW-0175">Coiled coil</keyword>
<dbReference type="Pfam" id="PF13887">
    <property type="entry name" value="MYRF_ICA"/>
    <property type="match status" value="1"/>
</dbReference>
<gene>
    <name evidence="12" type="ORF">CUNI_LOCUS1285</name>
</gene>
<dbReference type="GO" id="GO:0045893">
    <property type="term" value="P:positive regulation of DNA-templated transcription"/>
    <property type="evidence" value="ECO:0007669"/>
    <property type="project" value="TreeGrafter"/>
</dbReference>
<feature type="transmembrane region" description="Helical" evidence="9">
    <location>
        <begin position="571"/>
        <end position="596"/>
    </location>
</feature>
<evidence type="ECO:0000256" key="7">
    <source>
        <dbReference type="SAM" id="Coils"/>
    </source>
</evidence>
<dbReference type="InterPro" id="IPR008967">
    <property type="entry name" value="p53-like_TF_DNA-bd_sf"/>
</dbReference>
<accession>A0A8S3YF30</accession>
<dbReference type="AlphaFoldDB" id="A0A8S3YF30"/>
<keyword evidence="2 9" id="KW-0812">Transmembrane</keyword>
<keyword evidence="13" id="KW-1185">Reference proteome</keyword>
<dbReference type="SUPFAM" id="SSF49417">
    <property type="entry name" value="p53-like transcription factors"/>
    <property type="match status" value="1"/>
</dbReference>
<keyword evidence="3 9" id="KW-1133">Transmembrane helix</keyword>
<evidence type="ECO:0000256" key="5">
    <source>
        <dbReference type="ARBA" id="ARBA00023136"/>
    </source>
</evidence>
<feature type="DNA-binding region" description="NDT80" evidence="6">
    <location>
        <begin position="74"/>
        <end position="336"/>
    </location>
</feature>